<keyword evidence="4 6" id="KW-0472">Membrane</keyword>
<feature type="compositionally biased region" description="Polar residues" evidence="5">
    <location>
        <begin position="455"/>
        <end position="466"/>
    </location>
</feature>
<dbReference type="OrthoDB" id="6428174at2759"/>
<evidence type="ECO:0000256" key="3">
    <source>
        <dbReference type="ARBA" id="ARBA00022989"/>
    </source>
</evidence>
<feature type="transmembrane region" description="Helical" evidence="6">
    <location>
        <begin position="288"/>
        <end position="309"/>
    </location>
</feature>
<dbReference type="InterPro" id="IPR008521">
    <property type="entry name" value="Mg_trans_NIPA"/>
</dbReference>
<accession>A0A1C7NMK3</accession>
<dbReference type="EMBL" id="LUGH01000054">
    <property type="protein sequence ID" value="OBZ90317.1"/>
    <property type="molecule type" value="Genomic_DNA"/>
</dbReference>
<feature type="transmembrane region" description="Helical" evidence="6">
    <location>
        <begin position="230"/>
        <end position="249"/>
    </location>
</feature>
<feature type="compositionally biased region" description="Basic and acidic residues" evidence="5">
    <location>
        <begin position="491"/>
        <end position="505"/>
    </location>
</feature>
<dbReference type="InParanoid" id="A0A1C7NMK3"/>
<evidence type="ECO:0000256" key="5">
    <source>
        <dbReference type="SAM" id="MobiDB-lite"/>
    </source>
</evidence>
<reference evidence="7 8" key="1">
    <citation type="submission" date="2016-03" db="EMBL/GenBank/DDBJ databases">
        <title>Choanephora cucurbitarum.</title>
        <authorList>
            <person name="Min B."/>
            <person name="Park H."/>
            <person name="Park J.-H."/>
            <person name="Shin H.-D."/>
            <person name="Choi I.-G."/>
        </authorList>
    </citation>
    <scope>NUCLEOTIDE SEQUENCE [LARGE SCALE GENOMIC DNA]</scope>
    <source>
        <strain evidence="7 8">KUS-F28377</strain>
    </source>
</reference>
<feature type="transmembrane region" description="Helical" evidence="6">
    <location>
        <begin position="70"/>
        <end position="89"/>
    </location>
</feature>
<dbReference type="PANTHER" id="PTHR12570:SF92">
    <property type="entry name" value="SPICHTHYIN, ISOFORM B"/>
    <property type="match status" value="1"/>
</dbReference>
<dbReference type="SUPFAM" id="SSF103481">
    <property type="entry name" value="Multidrug resistance efflux transporter EmrE"/>
    <property type="match status" value="1"/>
</dbReference>
<feature type="transmembrane region" description="Helical" evidence="6">
    <location>
        <begin position="194"/>
        <end position="218"/>
    </location>
</feature>
<evidence type="ECO:0000256" key="4">
    <source>
        <dbReference type="ARBA" id="ARBA00023136"/>
    </source>
</evidence>
<sequence>MSSANGTINPFAPDTSGSQAGLYKGIGVSLAIASGIFIGSSFVFKKKGLLQSIEKSGGVAGEGYTYLKNAMWWTGMIMMIVGELCNFIAYAFTQAILVTPLGALSVVISAVLSSIFLKERLSFQGKIGCFQCILGAIIIVLHAPEQSSADTSIEAFKHLVLSIGFLIYAGIAASIALVLIFFCAPRWGKKNMLVYIIVCSMIGSISVVFTQGLGSAIVHSISQDNQFTNWFIYIVLAIVVVTLLTQIVYLNKALNLFNTALVTPTYYVIFTTMTIVSSIVLYQGFEASPVDIVTCVMGFLSICSGVAILHNSNSQPKTEVPIVQDKIDNEKVLVEEQKSQQQSPISRRQSLLKMFEDRGDQNTIHGETPGAADLFPAPFTGIGRYTSTTKKSQTLLARHRELSNSSDKRPHSNTISIGNTIAGEEGYQRELKWKDNHAHDATISIATSNMITEELQSSPTTLSEQISPPKEAATSHRAQNDLDPITSYRMQIHDGDVEDRERLID</sequence>
<feature type="region of interest" description="Disordered" evidence="5">
    <location>
        <begin position="455"/>
        <end position="505"/>
    </location>
</feature>
<feature type="transmembrane region" description="Helical" evidence="6">
    <location>
        <begin position="159"/>
        <end position="182"/>
    </location>
</feature>
<feature type="transmembrane region" description="Helical" evidence="6">
    <location>
        <begin position="127"/>
        <end position="144"/>
    </location>
</feature>
<comment type="caution">
    <text evidence="7">The sequence shown here is derived from an EMBL/GenBank/DDBJ whole genome shotgun (WGS) entry which is preliminary data.</text>
</comment>
<gene>
    <name evidence="7" type="primary">NIPA2_0</name>
    <name evidence="7" type="ORF">A0J61_01634</name>
</gene>
<dbReference type="STRING" id="101091.A0A1C7NMK3"/>
<keyword evidence="8" id="KW-1185">Reference proteome</keyword>
<dbReference type="Proteomes" id="UP000093000">
    <property type="component" value="Unassembled WGS sequence"/>
</dbReference>
<name>A0A1C7NMK3_9FUNG</name>
<dbReference type="PANTHER" id="PTHR12570">
    <property type="match status" value="1"/>
</dbReference>
<keyword evidence="3 6" id="KW-1133">Transmembrane helix</keyword>
<proteinExistence type="predicted"/>
<dbReference type="InterPro" id="IPR037185">
    <property type="entry name" value="EmrE-like"/>
</dbReference>
<feature type="region of interest" description="Disordered" evidence="5">
    <location>
        <begin position="399"/>
        <end position="421"/>
    </location>
</feature>
<feature type="transmembrane region" description="Helical" evidence="6">
    <location>
        <begin position="261"/>
        <end position="282"/>
    </location>
</feature>
<organism evidence="7 8">
    <name type="scientific">Choanephora cucurbitarum</name>
    <dbReference type="NCBI Taxonomy" id="101091"/>
    <lineage>
        <taxon>Eukaryota</taxon>
        <taxon>Fungi</taxon>
        <taxon>Fungi incertae sedis</taxon>
        <taxon>Mucoromycota</taxon>
        <taxon>Mucoromycotina</taxon>
        <taxon>Mucoromycetes</taxon>
        <taxon>Mucorales</taxon>
        <taxon>Mucorineae</taxon>
        <taxon>Choanephoraceae</taxon>
        <taxon>Choanephoroideae</taxon>
        <taxon>Choanephora</taxon>
    </lineage>
</organism>
<dbReference type="GO" id="GO:0016020">
    <property type="term" value="C:membrane"/>
    <property type="evidence" value="ECO:0007669"/>
    <property type="project" value="UniProtKB-SubCell"/>
</dbReference>
<feature type="transmembrane region" description="Helical" evidence="6">
    <location>
        <begin position="95"/>
        <end position="115"/>
    </location>
</feature>
<comment type="subcellular location">
    <subcellularLocation>
        <location evidence="1">Membrane</location>
        <topology evidence="1">Multi-pass membrane protein</topology>
    </subcellularLocation>
</comment>
<evidence type="ECO:0000256" key="2">
    <source>
        <dbReference type="ARBA" id="ARBA00022692"/>
    </source>
</evidence>
<feature type="transmembrane region" description="Helical" evidence="6">
    <location>
        <begin position="20"/>
        <end position="44"/>
    </location>
</feature>
<feature type="compositionally biased region" description="Basic and acidic residues" evidence="5">
    <location>
        <begin position="399"/>
        <end position="410"/>
    </location>
</feature>
<keyword evidence="2 6" id="KW-0812">Transmembrane</keyword>
<evidence type="ECO:0000313" key="7">
    <source>
        <dbReference type="EMBL" id="OBZ90317.1"/>
    </source>
</evidence>
<dbReference type="GO" id="GO:0015095">
    <property type="term" value="F:magnesium ion transmembrane transporter activity"/>
    <property type="evidence" value="ECO:0007669"/>
    <property type="project" value="InterPro"/>
</dbReference>
<dbReference type="Pfam" id="PF05653">
    <property type="entry name" value="Mg_trans_NIPA"/>
    <property type="match status" value="1"/>
</dbReference>
<evidence type="ECO:0000256" key="6">
    <source>
        <dbReference type="SAM" id="Phobius"/>
    </source>
</evidence>
<dbReference type="AlphaFoldDB" id="A0A1C7NMK3"/>
<evidence type="ECO:0000256" key="1">
    <source>
        <dbReference type="ARBA" id="ARBA00004141"/>
    </source>
</evidence>
<protein>
    <submittedName>
        <fullName evidence="7">Magnesium transporter NIPA2</fullName>
    </submittedName>
</protein>
<evidence type="ECO:0000313" key="8">
    <source>
        <dbReference type="Proteomes" id="UP000093000"/>
    </source>
</evidence>